<dbReference type="InterPro" id="IPR008949">
    <property type="entry name" value="Isoprenoid_synthase_dom_sf"/>
</dbReference>
<dbReference type="InterPro" id="IPR002060">
    <property type="entry name" value="Squ/phyt_synthse"/>
</dbReference>
<accession>A0A517W276</accession>
<reference evidence="2 3" key="1">
    <citation type="submission" date="2019-03" db="EMBL/GenBank/DDBJ databases">
        <title>Deep-cultivation of Planctomycetes and their phenomic and genomic characterization uncovers novel biology.</title>
        <authorList>
            <person name="Wiegand S."/>
            <person name="Jogler M."/>
            <person name="Boedeker C."/>
            <person name="Pinto D."/>
            <person name="Vollmers J."/>
            <person name="Rivas-Marin E."/>
            <person name="Kohn T."/>
            <person name="Peeters S.H."/>
            <person name="Heuer A."/>
            <person name="Rast P."/>
            <person name="Oberbeckmann S."/>
            <person name="Bunk B."/>
            <person name="Jeske O."/>
            <person name="Meyerdierks A."/>
            <person name="Storesund J.E."/>
            <person name="Kallscheuer N."/>
            <person name="Luecker S."/>
            <person name="Lage O.M."/>
            <person name="Pohl T."/>
            <person name="Merkel B.J."/>
            <person name="Hornburger P."/>
            <person name="Mueller R.-W."/>
            <person name="Bruemmer F."/>
            <person name="Labrenz M."/>
            <person name="Spormann A.M."/>
            <person name="Op den Camp H."/>
            <person name="Overmann J."/>
            <person name="Amann R."/>
            <person name="Jetten M.S.M."/>
            <person name="Mascher T."/>
            <person name="Medema M.H."/>
            <person name="Devos D.P."/>
            <person name="Kaster A.-K."/>
            <person name="Ovreas L."/>
            <person name="Rohde M."/>
            <person name="Galperin M.Y."/>
            <person name="Jogler C."/>
        </authorList>
    </citation>
    <scope>NUCLEOTIDE SEQUENCE [LARGE SCALE GENOMIC DNA]</scope>
    <source>
        <strain evidence="2 3">V144</strain>
    </source>
</reference>
<evidence type="ECO:0000313" key="3">
    <source>
        <dbReference type="Proteomes" id="UP000318704"/>
    </source>
</evidence>
<dbReference type="EMBL" id="CP037920">
    <property type="protein sequence ID" value="QDT99359.1"/>
    <property type="molecule type" value="Genomic_DNA"/>
</dbReference>
<keyword evidence="1" id="KW-0808">Transferase</keyword>
<dbReference type="Gene3D" id="1.10.600.10">
    <property type="entry name" value="Farnesyl Diphosphate Synthase"/>
    <property type="match status" value="1"/>
</dbReference>
<gene>
    <name evidence="2" type="primary">crtB_1</name>
    <name evidence="2" type="ORF">V144x_48700</name>
</gene>
<protein>
    <submittedName>
        <fullName evidence="2">All-trans-phytoene synthase</fullName>
    </submittedName>
</protein>
<dbReference type="InterPro" id="IPR019845">
    <property type="entry name" value="Squalene/phytoene_synthase_CS"/>
</dbReference>
<dbReference type="Proteomes" id="UP000318704">
    <property type="component" value="Chromosome"/>
</dbReference>
<dbReference type="SFLD" id="SFLDS00005">
    <property type="entry name" value="Isoprenoid_Synthase_Type_I"/>
    <property type="match status" value="1"/>
</dbReference>
<sequence>MTALSLSHSYAYCQQLAKQTAGNFYYSFLALRKEQFRAMCVLYAYMRNVDDLGDDPQRSFEERLASLREWRSELQQALANGKQFSDEFYHPCFPALLDIVQRYEIPEHYFFDVITGVESDLQPVSYQTFDELAEYCYRVAGVVGLCCIHIWGFHDDRAFDAGIECGLAFQMTNILRDLTEDVDQGRVYLPLDDLEQFNYSRSDIQAQIYDERFKDLMQFEVQRTREFYQNSERLIDYISPAGQGILRAMYRIYGGILNEIERMDFDVYSSRAGLPRWRKLLIAGEAIVSSRWFSVRSAR</sequence>
<proteinExistence type="predicted"/>
<evidence type="ECO:0000256" key="1">
    <source>
        <dbReference type="ARBA" id="ARBA00022679"/>
    </source>
</evidence>
<dbReference type="RefSeq" id="WP_144988788.1">
    <property type="nucleotide sequence ID" value="NZ_CP037920.1"/>
</dbReference>
<dbReference type="PANTHER" id="PTHR31480">
    <property type="entry name" value="BIFUNCTIONAL LYCOPENE CYCLASE/PHYTOENE SYNTHASE"/>
    <property type="match status" value="1"/>
</dbReference>
<organism evidence="2 3">
    <name type="scientific">Gimesia aquarii</name>
    <dbReference type="NCBI Taxonomy" id="2527964"/>
    <lineage>
        <taxon>Bacteria</taxon>
        <taxon>Pseudomonadati</taxon>
        <taxon>Planctomycetota</taxon>
        <taxon>Planctomycetia</taxon>
        <taxon>Planctomycetales</taxon>
        <taxon>Planctomycetaceae</taxon>
        <taxon>Gimesia</taxon>
    </lineage>
</organism>
<dbReference type="SFLD" id="SFLDG01212">
    <property type="entry name" value="Phytoene_synthase_like"/>
    <property type="match status" value="1"/>
</dbReference>
<dbReference type="SUPFAM" id="SSF48576">
    <property type="entry name" value="Terpenoid synthases"/>
    <property type="match status" value="1"/>
</dbReference>
<dbReference type="GO" id="GO:0004311">
    <property type="term" value="F:geranylgeranyl diphosphate synthase activity"/>
    <property type="evidence" value="ECO:0007669"/>
    <property type="project" value="InterPro"/>
</dbReference>
<dbReference type="KEGG" id="gaw:V144x_48700"/>
<dbReference type="InterPro" id="IPR044843">
    <property type="entry name" value="Trans_IPPS_bact-type"/>
</dbReference>
<dbReference type="PROSITE" id="PS01044">
    <property type="entry name" value="SQUALEN_PHYTOEN_SYN_1"/>
    <property type="match status" value="1"/>
</dbReference>
<dbReference type="GO" id="GO:0016117">
    <property type="term" value="P:carotenoid biosynthetic process"/>
    <property type="evidence" value="ECO:0007669"/>
    <property type="project" value="UniProtKB-ARBA"/>
</dbReference>
<name>A0A517W276_9PLAN</name>
<dbReference type="Pfam" id="PF00494">
    <property type="entry name" value="SQS_PSY"/>
    <property type="match status" value="1"/>
</dbReference>
<dbReference type="InterPro" id="IPR033904">
    <property type="entry name" value="Trans_IPPS_HH"/>
</dbReference>
<dbReference type="SFLD" id="SFLDG01018">
    <property type="entry name" value="Squalene/Phytoene_Synthase_Lik"/>
    <property type="match status" value="1"/>
</dbReference>
<evidence type="ECO:0000313" key="2">
    <source>
        <dbReference type="EMBL" id="QDT99359.1"/>
    </source>
</evidence>
<dbReference type="GO" id="GO:0051996">
    <property type="term" value="F:squalene synthase [NAD(P)H] activity"/>
    <property type="evidence" value="ECO:0007669"/>
    <property type="project" value="InterPro"/>
</dbReference>
<dbReference type="AlphaFoldDB" id="A0A517W276"/>
<dbReference type="CDD" id="cd00683">
    <property type="entry name" value="Trans_IPPS_HH"/>
    <property type="match status" value="1"/>
</dbReference>